<sequence length="416" mass="44435">ELRVVNLGLESFKDSVQAQGVEALHVDWKPPAGGSDKIIAMLDKLNKPSIKEKIDRANRKAAELIINAQPVLIDIMPASKVIPGMKKNMILHAGPPITWDRMCGPVKGAVMGALIYEGLAKGLKEAEKLAASSEIKFDPCHHHRTVGPMAGVVSYSMYVYVVKNETDGNIACCTLNEGLGKALRFGAYSDEVIAKLKWMEQVLAPALQKGVRVSGGINIKDLTARALMMGDECHNRNVAATSLFIRELTPHLLTTDLEKETIKKVIEFISGNDHSFLNLSMAACKASTDPVVGLKDSSVVSAMARNGTELGIRVAGLGNKWYTAPAGIPKGLYFPGFTSGDSCGDLGDSTVSEIAAIGGSAMASAPAIVKFVGGTADDAVKYTKEMYEISTAEHTSYLIPALDFRGTPVGMDIMLI</sequence>
<dbReference type="Gene3D" id="3.90.1710.10">
    <property type="entry name" value="Enterococcus faecalis V583 domain"/>
    <property type="match status" value="1"/>
</dbReference>
<gene>
    <name evidence="1" type="ORF">LCGC14_2774510</name>
</gene>
<proteinExistence type="predicted"/>
<reference evidence="1" key="1">
    <citation type="journal article" date="2015" name="Nature">
        <title>Complex archaea that bridge the gap between prokaryotes and eukaryotes.</title>
        <authorList>
            <person name="Spang A."/>
            <person name="Saw J.H."/>
            <person name="Jorgensen S.L."/>
            <person name="Zaremba-Niedzwiedzka K."/>
            <person name="Martijn J."/>
            <person name="Lind A.E."/>
            <person name="van Eijk R."/>
            <person name="Schleper C."/>
            <person name="Guy L."/>
            <person name="Ettema T.J."/>
        </authorList>
    </citation>
    <scope>NUCLEOTIDE SEQUENCE</scope>
</reference>
<evidence type="ECO:0000313" key="1">
    <source>
        <dbReference type="EMBL" id="KKK85317.1"/>
    </source>
</evidence>
<comment type="caution">
    <text evidence="1">The sequence shown here is derived from an EMBL/GenBank/DDBJ whole genome shotgun (WGS) entry which is preliminary data.</text>
</comment>
<dbReference type="EMBL" id="LAZR01051364">
    <property type="protein sequence ID" value="KKK85317.1"/>
    <property type="molecule type" value="Genomic_DNA"/>
</dbReference>
<name>A0A0F8YV34_9ZZZZ</name>
<dbReference type="Gene3D" id="3.40.50.720">
    <property type="entry name" value="NAD(P)-binding Rossmann-like Domain"/>
    <property type="match status" value="1"/>
</dbReference>
<evidence type="ECO:0008006" key="2">
    <source>
        <dbReference type="Google" id="ProtNLM"/>
    </source>
</evidence>
<dbReference type="InterPro" id="IPR009499">
    <property type="entry name" value="AllG-like"/>
</dbReference>
<dbReference type="Gene3D" id="3.90.1700.10">
    <property type="entry name" value="v583 domain like"/>
    <property type="match status" value="1"/>
</dbReference>
<dbReference type="AlphaFoldDB" id="A0A0F8YV34"/>
<accession>A0A0F8YV34</accession>
<dbReference type="Gene3D" id="1.10.10.660">
    <property type="entry name" value="conserved protein of unknown function from Enterococcus faecalis V583"/>
    <property type="match status" value="1"/>
</dbReference>
<organism evidence="1">
    <name type="scientific">marine sediment metagenome</name>
    <dbReference type="NCBI Taxonomy" id="412755"/>
    <lineage>
        <taxon>unclassified sequences</taxon>
        <taxon>metagenomes</taxon>
        <taxon>ecological metagenomes</taxon>
    </lineage>
</organism>
<feature type="non-terminal residue" evidence="1">
    <location>
        <position position="416"/>
    </location>
</feature>
<dbReference type="InterPro" id="IPR024033">
    <property type="entry name" value="OXTCase_su_AllG_h-dom"/>
</dbReference>
<protein>
    <recommendedName>
        <fullName evidence="2">DUF1116 domain-containing protein</fullName>
    </recommendedName>
</protein>
<feature type="non-terminal residue" evidence="1">
    <location>
        <position position="1"/>
    </location>
</feature>
<dbReference type="Pfam" id="PF06545">
    <property type="entry name" value="AllG"/>
    <property type="match status" value="1"/>
</dbReference>